<evidence type="ECO:0000313" key="2">
    <source>
        <dbReference type="EMBL" id="QDV69039.1"/>
    </source>
</evidence>
<dbReference type="OrthoDB" id="308933at2"/>
<protein>
    <recommendedName>
        <fullName evidence="1">Endonuclease GajA/Old nuclease/RecF-like AAA domain-containing protein</fullName>
    </recommendedName>
</protein>
<feature type="domain" description="Endonuclease GajA/Old nuclease/RecF-like AAA" evidence="1">
    <location>
        <begin position="1"/>
        <end position="63"/>
    </location>
</feature>
<accession>A0A518JU13</accession>
<reference evidence="2 3" key="1">
    <citation type="submission" date="2019-02" db="EMBL/GenBank/DDBJ databases">
        <title>Deep-cultivation of Planctomycetes and their phenomic and genomic characterization uncovers novel biology.</title>
        <authorList>
            <person name="Wiegand S."/>
            <person name="Jogler M."/>
            <person name="Boedeker C."/>
            <person name="Pinto D."/>
            <person name="Vollmers J."/>
            <person name="Rivas-Marin E."/>
            <person name="Kohn T."/>
            <person name="Peeters S.H."/>
            <person name="Heuer A."/>
            <person name="Rast P."/>
            <person name="Oberbeckmann S."/>
            <person name="Bunk B."/>
            <person name="Jeske O."/>
            <person name="Meyerdierks A."/>
            <person name="Storesund J.E."/>
            <person name="Kallscheuer N."/>
            <person name="Luecker S."/>
            <person name="Lage O.M."/>
            <person name="Pohl T."/>
            <person name="Merkel B.J."/>
            <person name="Hornburger P."/>
            <person name="Mueller R.-W."/>
            <person name="Bruemmer F."/>
            <person name="Labrenz M."/>
            <person name="Spormann A.M."/>
            <person name="Op den Camp H."/>
            <person name="Overmann J."/>
            <person name="Amann R."/>
            <person name="Jetten M.S.M."/>
            <person name="Mascher T."/>
            <person name="Medema M.H."/>
            <person name="Devos D.P."/>
            <person name="Kaster A.-K."/>
            <person name="Ovreas L."/>
            <person name="Rohde M."/>
            <person name="Galperin M.Y."/>
            <person name="Jogler C."/>
        </authorList>
    </citation>
    <scope>NUCLEOTIDE SEQUENCE [LARGE SCALE GENOMIC DNA]</scope>
    <source>
        <strain evidence="2 3">Poly24</strain>
    </source>
</reference>
<proteinExistence type="predicted"/>
<sequence length="547" mass="62268">MLKSIELENFKAFGQRTTIPLAPITLIFGQNSSGKSSILQSLNLLKQSRESRDADALLLPRAESGLTDLGSFHEMLFDHDEERQLRIRIETIPDRRRLSGMMGRYSRDFDSVGLELMFSRKSAKDEISLDELHLCNGGEQQPIATYQKVDLPREMRRLAYGPARLNRHRNQANLRAVKCVSSNADSSYWASAFNRITQEKERLIRYLKELLDSGSLDQPKSKNIDEYEEEQVEVERSGSPASQKIKEFVAYLTDELTPDSYRLRMAEQQLGQYVALDGFIPIGAQFPESHFNLNGILLEGQRESRIGQDCMVDLGNATIFAGRQIDQTLANLFPLGPFRKSPSRWYVFSGTTPQDVGFEGQSLPDLIFRKDDVRDEANEWLKRLDIGYELRARSLGNPGSDLFELRLLDTRRKNGVEVGLSDVGFGISQILPLIVQSLAASDQIISIEQPEVHIHPRLQADLGDLLIEATKEPRRNQFLIETHSEHLALRLQRRVREKQIAPEDISILYVSRGENGSTVTQLRLDEDGDFMDDFPGGFFPERLRELR</sequence>
<evidence type="ECO:0000259" key="1">
    <source>
        <dbReference type="Pfam" id="PF13175"/>
    </source>
</evidence>
<dbReference type="KEGG" id="rcf:Poly24_27530"/>
<dbReference type="InterPro" id="IPR041685">
    <property type="entry name" value="AAA_GajA/Old/RecF-like"/>
</dbReference>
<dbReference type="RefSeq" id="WP_145095883.1">
    <property type="nucleotide sequence ID" value="NZ_CP036348.1"/>
</dbReference>
<dbReference type="PANTHER" id="PTHR43581">
    <property type="entry name" value="ATP/GTP PHOSPHATASE"/>
    <property type="match status" value="1"/>
</dbReference>
<dbReference type="SUPFAM" id="SSF52540">
    <property type="entry name" value="P-loop containing nucleoside triphosphate hydrolases"/>
    <property type="match status" value="1"/>
</dbReference>
<evidence type="ECO:0000313" key="3">
    <source>
        <dbReference type="Proteomes" id="UP000315082"/>
    </source>
</evidence>
<dbReference type="PANTHER" id="PTHR43581:SF2">
    <property type="entry name" value="EXCINUCLEASE ATPASE SUBUNIT"/>
    <property type="match status" value="1"/>
</dbReference>
<feature type="domain" description="Endonuclease GajA/Old nuclease/RecF-like AAA" evidence="1">
    <location>
        <begin position="403"/>
        <end position="488"/>
    </location>
</feature>
<dbReference type="Pfam" id="PF13175">
    <property type="entry name" value="AAA_15"/>
    <property type="match status" value="2"/>
</dbReference>
<dbReference type="Gene3D" id="3.40.50.300">
    <property type="entry name" value="P-loop containing nucleotide triphosphate hydrolases"/>
    <property type="match status" value="1"/>
</dbReference>
<gene>
    <name evidence="2" type="ORF">Poly24_27530</name>
</gene>
<organism evidence="2 3">
    <name type="scientific">Rosistilla carotiformis</name>
    <dbReference type="NCBI Taxonomy" id="2528017"/>
    <lineage>
        <taxon>Bacteria</taxon>
        <taxon>Pseudomonadati</taxon>
        <taxon>Planctomycetota</taxon>
        <taxon>Planctomycetia</taxon>
        <taxon>Pirellulales</taxon>
        <taxon>Pirellulaceae</taxon>
        <taxon>Rosistilla</taxon>
    </lineage>
</organism>
<dbReference type="Proteomes" id="UP000315082">
    <property type="component" value="Chromosome"/>
</dbReference>
<dbReference type="AlphaFoldDB" id="A0A518JU13"/>
<dbReference type="InterPro" id="IPR051396">
    <property type="entry name" value="Bact_Antivir_Def_Nuclease"/>
</dbReference>
<dbReference type="InterPro" id="IPR027417">
    <property type="entry name" value="P-loop_NTPase"/>
</dbReference>
<dbReference type="EMBL" id="CP036348">
    <property type="protein sequence ID" value="QDV69039.1"/>
    <property type="molecule type" value="Genomic_DNA"/>
</dbReference>
<name>A0A518JU13_9BACT</name>
<keyword evidence="3" id="KW-1185">Reference proteome</keyword>